<evidence type="ECO:0000256" key="3">
    <source>
        <dbReference type="ARBA" id="ARBA00022737"/>
    </source>
</evidence>
<dbReference type="Pfam" id="PF00096">
    <property type="entry name" value="zf-C2H2"/>
    <property type="match status" value="3"/>
</dbReference>
<dbReference type="SUPFAM" id="SSF57716">
    <property type="entry name" value="Glucocorticoid receptor-like (DNA-binding domain)"/>
    <property type="match status" value="1"/>
</dbReference>
<evidence type="ECO:0000256" key="2">
    <source>
        <dbReference type="ARBA" id="ARBA00022723"/>
    </source>
</evidence>
<organism evidence="15 16">
    <name type="scientific">Anopheles minimus</name>
    <dbReference type="NCBI Taxonomy" id="112268"/>
    <lineage>
        <taxon>Eukaryota</taxon>
        <taxon>Metazoa</taxon>
        <taxon>Ecdysozoa</taxon>
        <taxon>Arthropoda</taxon>
        <taxon>Hexapoda</taxon>
        <taxon>Insecta</taxon>
        <taxon>Pterygota</taxon>
        <taxon>Neoptera</taxon>
        <taxon>Endopterygota</taxon>
        <taxon>Diptera</taxon>
        <taxon>Nematocera</taxon>
        <taxon>Culicoidea</taxon>
        <taxon>Culicidae</taxon>
        <taxon>Anophelinae</taxon>
        <taxon>Anopheles</taxon>
    </lineage>
</organism>
<dbReference type="PANTHER" id="PTHR24379:SF121">
    <property type="entry name" value="C2H2-TYPE DOMAIN-CONTAINING PROTEIN"/>
    <property type="match status" value="1"/>
</dbReference>
<dbReference type="GO" id="GO:0000981">
    <property type="term" value="F:DNA-binding transcription factor activity, RNA polymerase II-specific"/>
    <property type="evidence" value="ECO:0007669"/>
    <property type="project" value="TreeGrafter"/>
</dbReference>
<keyword evidence="4 9" id="KW-0863">Zinc-finger</keyword>
<feature type="domain" description="C2H2-type" evidence="12">
    <location>
        <begin position="255"/>
        <end position="283"/>
    </location>
</feature>
<evidence type="ECO:0008006" key="17">
    <source>
        <dbReference type="Google" id="ProtNLM"/>
    </source>
</evidence>
<feature type="binding site" evidence="10">
    <location>
        <position position="76"/>
    </location>
    <ligand>
        <name>Zn(2+)</name>
        <dbReference type="ChEBI" id="CHEBI:29105"/>
    </ligand>
</feature>
<evidence type="ECO:0000256" key="10">
    <source>
        <dbReference type="PROSITE-ProRule" id="PRU01263"/>
    </source>
</evidence>
<feature type="domain" description="ZAD" evidence="14">
    <location>
        <begin position="17"/>
        <end position="100"/>
    </location>
</feature>
<dbReference type="VEuPathDB" id="VectorBase:AMIN001767"/>
<dbReference type="InterPro" id="IPR036236">
    <property type="entry name" value="Znf_C2H2_sf"/>
</dbReference>
<feature type="binding site" evidence="10">
    <location>
        <position position="22"/>
    </location>
    <ligand>
        <name>Zn(2+)</name>
        <dbReference type="ChEBI" id="CHEBI:29105"/>
    </ligand>
</feature>
<evidence type="ECO:0000259" key="13">
    <source>
        <dbReference type="PROSITE" id="PS50808"/>
    </source>
</evidence>
<evidence type="ECO:0000256" key="11">
    <source>
        <dbReference type="SAM" id="MobiDB-lite"/>
    </source>
</evidence>
<keyword evidence="6" id="KW-0805">Transcription regulation</keyword>
<feature type="domain" description="C2H2-type" evidence="12">
    <location>
        <begin position="465"/>
        <end position="495"/>
    </location>
</feature>
<sequence>MSSVEPETNVPKTNNAVQCRLCSKYIQSQKALCIFSLPDETEVKDLPKTIAEMIEEFADVTIRSKDGRSKHICTHCKVTVEKAANLRQHIRITEEAVSTISHAPLEIENITEQDYTFEYLREFEDEIDAIPLDKTVLPMEESSLPDELLSVEEMNLFKDDTPEQGKHPFVMPEPEFIGIRLEFEHFEYLEIRGERCCGCEHIATCRDALMAHAKEKHSQKYFADSSYTCPTCYQKFATAQLLEKHSQYYQYNDVFLCTVCQEAFNFQSHLLRHLQQSHQIQQHHRAVKLSQQSEREPRKKKPSAKQHVTVPELTLPDAKFIKETRDFPQYRLYTVSGEWCCECGVHLTDLELHAAEWHTDIGEKLEISPDELQCIICRQTFPSHQEQMLHEEERRNLKQIYQCVLCQMLFARKHQLLKHFQSSTKNRCNGMVENGEANAMLSGEGEQLTKLASKNGPTAGKMDYFCCCFTRCKEEYTSEQELFDHARALHGGRRKENESKLWEHGSEIEENLICPVCRRMFGSEEKVRKHRSYKLTLPKETCRQCGRIFMKASGLREHQLREHLNLKPEFVCEVCDKHFVTRSTLTKHRRVHEPSQNYPCSVDGCEAVFRNEQLMQRHYRNVHMEIKAYECSHCHKMFRTKESLDIHKRSHTGERPFACRFDGCSKRYAHGTDRKRHERSAHTGEKPHTCPVCNAGFLRMREMRLHVERVH</sequence>
<feature type="domain" description="C2H2-type" evidence="12">
    <location>
        <begin position="657"/>
        <end position="687"/>
    </location>
</feature>
<dbReference type="GO" id="GO:0008270">
    <property type="term" value="F:zinc ion binding"/>
    <property type="evidence" value="ECO:0007669"/>
    <property type="project" value="UniProtKB-UniRule"/>
</dbReference>
<comment type="subcellular location">
    <subcellularLocation>
        <location evidence="1">Nucleus</location>
    </subcellularLocation>
</comment>
<keyword evidence="2 10" id="KW-0479">Metal-binding</keyword>
<dbReference type="InterPro" id="IPR012934">
    <property type="entry name" value="Znf_AD"/>
</dbReference>
<dbReference type="InterPro" id="IPR003656">
    <property type="entry name" value="Znf_BED"/>
</dbReference>
<feature type="domain" description="C2H2-type" evidence="12">
    <location>
        <begin position="540"/>
        <end position="568"/>
    </location>
</feature>
<evidence type="ECO:0000256" key="7">
    <source>
        <dbReference type="ARBA" id="ARBA00023163"/>
    </source>
</evidence>
<dbReference type="Gene3D" id="3.40.1800.20">
    <property type="match status" value="1"/>
</dbReference>
<feature type="domain" description="C2H2-type" evidence="12">
    <location>
        <begin position="629"/>
        <end position="656"/>
    </location>
</feature>
<dbReference type="SMART" id="SM00355">
    <property type="entry name" value="ZnF_C2H2"/>
    <property type="match status" value="14"/>
</dbReference>
<dbReference type="Pfam" id="PF12874">
    <property type="entry name" value="zf-met"/>
    <property type="match status" value="1"/>
</dbReference>
<dbReference type="Gene3D" id="3.30.160.60">
    <property type="entry name" value="Classic Zinc Finger"/>
    <property type="match status" value="7"/>
</dbReference>
<keyword evidence="16" id="KW-1185">Reference proteome</keyword>
<dbReference type="EnsemblMetazoa" id="AMIN001767-RA">
    <property type="protein sequence ID" value="AMIN001767-PA"/>
    <property type="gene ID" value="AMIN001767"/>
</dbReference>
<dbReference type="PROSITE" id="PS50157">
    <property type="entry name" value="ZINC_FINGER_C2H2_2"/>
    <property type="match status" value="8"/>
</dbReference>
<feature type="binding site" evidence="10">
    <location>
        <position position="73"/>
    </location>
    <ligand>
        <name>Zn(2+)</name>
        <dbReference type="ChEBI" id="CHEBI:29105"/>
    </ligand>
</feature>
<dbReference type="AlphaFoldDB" id="A0A182VUM4"/>
<dbReference type="Proteomes" id="UP000075920">
    <property type="component" value="Unassembled WGS sequence"/>
</dbReference>
<dbReference type="PROSITE" id="PS00028">
    <property type="entry name" value="ZINC_FINGER_C2H2_1"/>
    <property type="match status" value="8"/>
</dbReference>
<dbReference type="SMART" id="SM00868">
    <property type="entry name" value="zf-AD"/>
    <property type="match status" value="1"/>
</dbReference>
<dbReference type="FunFam" id="3.30.160.60:FF:000446">
    <property type="entry name" value="Zinc finger protein"/>
    <property type="match status" value="1"/>
</dbReference>
<protein>
    <recommendedName>
        <fullName evidence="17">Protein krueppel</fullName>
    </recommendedName>
</protein>
<dbReference type="PANTHER" id="PTHR24379">
    <property type="entry name" value="KRAB AND ZINC FINGER DOMAIN-CONTAINING"/>
    <property type="match status" value="1"/>
</dbReference>
<feature type="domain" description="C2H2-type" evidence="12">
    <location>
        <begin position="688"/>
        <end position="711"/>
    </location>
</feature>
<feature type="domain" description="BED-type" evidence="13">
    <location>
        <begin position="496"/>
        <end position="570"/>
    </location>
</feature>
<dbReference type="SUPFAM" id="SSF57667">
    <property type="entry name" value="beta-beta-alpha zinc fingers"/>
    <property type="match status" value="4"/>
</dbReference>
<name>A0A182VUM4_9DIPT</name>
<feature type="binding site" evidence="10">
    <location>
        <position position="19"/>
    </location>
    <ligand>
        <name>Zn(2+)</name>
        <dbReference type="ChEBI" id="CHEBI:29105"/>
    </ligand>
</feature>
<dbReference type="InterPro" id="IPR013087">
    <property type="entry name" value="Znf_C2H2_type"/>
</dbReference>
<dbReference type="STRING" id="112268.A0A182VUM4"/>
<dbReference type="GO" id="GO:0000977">
    <property type="term" value="F:RNA polymerase II transcription regulatory region sequence-specific DNA binding"/>
    <property type="evidence" value="ECO:0007669"/>
    <property type="project" value="TreeGrafter"/>
</dbReference>
<feature type="domain" description="C2H2-type" evidence="12">
    <location>
        <begin position="598"/>
        <end position="628"/>
    </location>
</feature>
<evidence type="ECO:0000259" key="12">
    <source>
        <dbReference type="PROSITE" id="PS50157"/>
    </source>
</evidence>
<evidence type="ECO:0000256" key="1">
    <source>
        <dbReference type="ARBA" id="ARBA00004123"/>
    </source>
</evidence>
<proteinExistence type="predicted"/>
<evidence type="ECO:0000256" key="4">
    <source>
        <dbReference type="ARBA" id="ARBA00022771"/>
    </source>
</evidence>
<reference evidence="15" key="2">
    <citation type="submission" date="2020-05" db="UniProtKB">
        <authorList>
            <consortium name="EnsemblMetazoa"/>
        </authorList>
    </citation>
    <scope>IDENTIFICATION</scope>
    <source>
        <strain evidence="15">MINIMUS1</strain>
    </source>
</reference>
<keyword evidence="3" id="KW-0677">Repeat</keyword>
<dbReference type="GO" id="GO:0005634">
    <property type="term" value="C:nucleus"/>
    <property type="evidence" value="ECO:0007669"/>
    <property type="project" value="UniProtKB-SubCell"/>
</dbReference>
<evidence type="ECO:0000256" key="9">
    <source>
        <dbReference type="PROSITE-ProRule" id="PRU00042"/>
    </source>
</evidence>
<evidence type="ECO:0000313" key="16">
    <source>
        <dbReference type="Proteomes" id="UP000075920"/>
    </source>
</evidence>
<accession>A0A182VUM4</accession>
<evidence type="ECO:0000256" key="6">
    <source>
        <dbReference type="ARBA" id="ARBA00023015"/>
    </source>
</evidence>
<evidence type="ECO:0000256" key="5">
    <source>
        <dbReference type="ARBA" id="ARBA00022833"/>
    </source>
</evidence>
<evidence type="ECO:0000313" key="15">
    <source>
        <dbReference type="EnsemblMetazoa" id="AMIN001767-PA"/>
    </source>
</evidence>
<reference evidence="16" key="1">
    <citation type="submission" date="2013-03" db="EMBL/GenBank/DDBJ databases">
        <title>The Genome Sequence of Anopheles minimus MINIMUS1.</title>
        <authorList>
            <consortium name="The Broad Institute Genomics Platform"/>
            <person name="Neafsey D.E."/>
            <person name="Walton C."/>
            <person name="Walker B."/>
            <person name="Young S.K."/>
            <person name="Zeng Q."/>
            <person name="Gargeya S."/>
            <person name="Fitzgerald M."/>
            <person name="Haas B."/>
            <person name="Abouelleil A."/>
            <person name="Allen A.W."/>
            <person name="Alvarado L."/>
            <person name="Arachchi H.M."/>
            <person name="Berlin A.M."/>
            <person name="Chapman S.B."/>
            <person name="Gainer-Dewar J."/>
            <person name="Goldberg J."/>
            <person name="Griggs A."/>
            <person name="Gujja S."/>
            <person name="Hansen M."/>
            <person name="Howarth C."/>
            <person name="Imamovic A."/>
            <person name="Ireland A."/>
            <person name="Larimer J."/>
            <person name="McCowan C."/>
            <person name="Murphy C."/>
            <person name="Pearson M."/>
            <person name="Poon T.W."/>
            <person name="Priest M."/>
            <person name="Roberts A."/>
            <person name="Saif S."/>
            <person name="Shea T."/>
            <person name="Sisk P."/>
            <person name="Sykes S."/>
            <person name="Wortman J."/>
            <person name="Nusbaum C."/>
            <person name="Birren B."/>
        </authorList>
    </citation>
    <scope>NUCLEOTIDE SEQUENCE [LARGE SCALE GENOMIC DNA]</scope>
    <source>
        <strain evidence="16">MINIMUS1</strain>
    </source>
</reference>
<dbReference type="Pfam" id="PF07776">
    <property type="entry name" value="zf-AD"/>
    <property type="match status" value="1"/>
</dbReference>
<evidence type="ECO:0000259" key="14">
    <source>
        <dbReference type="PROSITE" id="PS51915"/>
    </source>
</evidence>
<keyword evidence="8" id="KW-0539">Nucleus</keyword>
<evidence type="ECO:0000256" key="8">
    <source>
        <dbReference type="ARBA" id="ARBA00023242"/>
    </source>
</evidence>
<feature type="domain" description="C2H2-type" evidence="12">
    <location>
        <begin position="570"/>
        <end position="597"/>
    </location>
</feature>
<dbReference type="FunFam" id="3.30.160.60:FF:000012">
    <property type="entry name" value="RB-associated KRAB zinc finger protein-like"/>
    <property type="match status" value="1"/>
</dbReference>
<keyword evidence="7" id="KW-0804">Transcription</keyword>
<dbReference type="PROSITE" id="PS51915">
    <property type="entry name" value="ZAD"/>
    <property type="match status" value="1"/>
</dbReference>
<feature type="region of interest" description="Disordered" evidence="11">
    <location>
        <begin position="285"/>
        <end position="308"/>
    </location>
</feature>
<dbReference type="PROSITE" id="PS50808">
    <property type="entry name" value="ZF_BED"/>
    <property type="match status" value="1"/>
</dbReference>
<keyword evidence="5 10" id="KW-0862">Zinc</keyword>